<accession>A0A2T4YM37</accession>
<dbReference type="AlphaFoldDB" id="A0A2T4YM37"/>
<dbReference type="Pfam" id="PF00512">
    <property type="entry name" value="HisKA"/>
    <property type="match status" value="1"/>
</dbReference>
<dbReference type="SUPFAM" id="SSF55874">
    <property type="entry name" value="ATPase domain of HSP90 chaperone/DNA topoisomerase II/histidine kinase"/>
    <property type="match status" value="1"/>
</dbReference>
<evidence type="ECO:0000256" key="3">
    <source>
        <dbReference type="ARBA" id="ARBA00022553"/>
    </source>
</evidence>
<reference evidence="5 6" key="1">
    <citation type="submission" date="2018-04" db="EMBL/GenBank/DDBJ databases">
        <title>Genomic Encyclopedia of Type Strains, Phase III (KMG-III): the genomes of soil and plant-associated and newly described type strains.</title>
        <authorList>
            <person name="Whitman W."/>
        </authorList>
    </citation>
    <scope>NUCLEOTIDE SEQUENCE [LARGE SCALE GENOMIC DNA]</scope>
    <source>
        <strain evidence="5 6">NW12</strain>
    </source>
</reference>
<keyword evidence="3" id="KW-0597">Phosphoprotein</keyword>
<dbReference type="CDD" id="cd00082">
    <property type="entry name" value="HisKA"/>
    <property type="match status" value="1"/>
</dbReference>
<name>A0A2T4YM37_9SPHN</name>
<evidence type="ECO:0000259" key="4">
    <source>
        <dbReference type="PROSITE" id="PS50109"/>
    </source>
</evidence>
<sequence>MRFDDSLKTVLSADMATDFGAQSAWRQMVDLIGRGRSPADAESLARLQALRKLVPDTVRAASARALAFAKPDVALVRFFAEDTLAIAAPVLRTAMLPADDWLALLPQLTPAGRSVLRHRKDLPDPVCRGLESFGSTDFVLAHHPAPSDVAPAINPGGQAEPPADDAVPAPVVEAPAESPSCPTMPHTASAFVTLGAIARGLPVVAEALRHAAVPAIDAAPEPVAKPERFEISDLVKRIDAFNRDRIVPDATDFAAEVADSFRYETDPTGVIRWVDGVSRTALVGASLAYAAVQGEVQIDGVAAGAYRRRSAFDAARLQIGGLSSAAGAWRISGVPAFDPASGRFTGFRGTARRPRRDEVASLGEPLAAPKSPVSDSLRQLVHELRTPTNAIAGFAELIETELLGPVPATYRERAAMIRSQASELLAAIEDLDTAARIEGDALELRPTIVPVLPLLDGVVRDLAPLAALRGAQVVIDPSAAHCDIAGDDLAVERLVGRLLATLVSACSADEMLMVAVLCCGDTVALRFDRPRAMAVHDTNILLSIDNDRGHECDGAPLLGTGFALRLAQNFAVELGGHMAFESEHIILTLPAVAAERMERVLDRFR</sequence>
<gene>
    <name evidence="5" type="ORF">C8J24_2672</name>
</gene>
<comment type="catalytic activity">
    <reaction evidence="1">
        <text>ATP + protein L-histidine = ADP + protein N-phospho-L-histidine.</text>
        <dbReference type="EC" id="2.7.13.3"/>
    </reaction>
</comment>
<dbReference type="InterPro" id="IPR036890">
    <property type="entry name" value="HATPase_C_sf"/>
</dbReference>
<proteinExistence type="predicted"/>
<comment type="caution">
    <text evidence="5">The sequence shown here is derived from an EMBL/GenBank/DDBJ whole genome shotgun (WGS) entry which is preliminary data.</text>
</comment>
<dbReference type="GO" id="GO:0000155">
    <property type="term" value="F:phosphorelay sensor kinase activity"/>
    <property type="evidence" value="ECO:0007669"/>
    <property type="project" value="InterPro"/>
</dbReference>
<dbReference type="SMART" id="SM00388">
    <property type="entry name" value="HisKA"/>
    <property type="match status" value="1"/>
</dbReference>
<dbReference type="EC" id="2.7.13.3" evidence="2"/>
<dbReference type="PROSITE" id="PS50109">
    <property type="entry name" value="HIS_KIN"/>
    <property type="match status" value="1"/>
</dbReference>
<dbReference type="Proteomes" id="UP000240996">
    <property type="component" value="Unassembled WGS sequence"/>
</dbReference>
<evidence type="ECO:0000256" key="1">
    <source>
        <dbReference type="ARBA" id="ARBA00000085"/>
    </source>
</evidence>
<dbReference type="Gene3D" id="1.10.287.130">
    <property type="match status" value="1"/>
</dbReference>
<dbReference type="InterPro" id="IPR036097">
    <property type="entry name" value="HisK_dim/P_sf"/>
</dbReference>
<evidence type="ECO:0000256" key="2">
    <source>
        <dbReference type="ARBA" id="ARBA00012438"/>
    </source>
</evidence>
<dbReference type="PANTHER" id="PTHR43547">
    <property type="entry name" value="TWO-COMPONENT HISTIDINE KINASE"/>
    <property type="match status" value="1"/>
</dbReference>
<keyword evidence="5" id="KW-0808">Transferase</keyword>
<keyword evidence="6" id="KW-1185">Reference proteome</keyword>
<dbReference type="InterPro" id="IPR003661">
    <property type="entry name" value="HisK_dim/P_dom"/>
</dbReference>
<protein>
    <recommendedName>
        <fullName evidence="2">histidine kinase</fullName>
        <ecNumber evidence="2">2.7.13.3</ecNumber>
    </recommendedName>
</protein>
<organism evidence="5 6">
    <name type="scientific">Sphingomonas aerolata</name>
    <dbReference type="NCBI Taxonomy" id="185951"/>
    <lineage>
        <taxon>Bacteria</taxon>
        <taxon>Pseudomonadati</taxon>
        <taxon>Pseudomonadota</taxon>
        <taxon>Alphaproteobacteria</taxon>
        <taxon>Sphingomonadales</taxon>
        <taxon>Sphingomonadaceae</taxon>
        <taxon>Sphingomonas</taxon>
    </lineage>
</organism>
<evidence type="ECO:0000313" key="6">
    <source>
        <dbReference type="Proteomes" id="UP000240996"/>
    </source>
</evidence>
<dbReference type="SUPFAM" id="SSF47384">
    <property type="entry name" value="Homodimeric domain of signal transducing histidine kinase"/>
    <property type="match status" value="1"/>
</dbReference>
<keyword evidence="5" id="KW-0418">Kinase</keyword>
<dbReference type="InterPro" id="IPR005467">
    <property type="entry name" value="His_kinase_dom"/>
</dbReference>
<dbReference type="EMBL" id="PZZN01000003">
    <property type="protein sequence ID" value="PTM44468.1"/>
    <property type="molecule type" value="Genomic_DNA"/>
</dbReference>
<dbReference type="RefSeq" id="WP_244180714.1">
    <property type="nucleotide sequence ID" value="NZ_PZZN01000003.1"/>
</dbReference>
<dbReference type="PANTHER" id="PTHR43547:SF2">
    <property type="entry name" value="HYBRID SIGNAL TRANSDUCTION HISTIDINE KINASE C"/>
    <property type="match status" value="1"/>
</dbReference>
<feature type="domain" description="Histidine kinase" evidence="4">
    <location>
        <begin position="379"/>
        <end position="583"/>
    </location>
</feature>
<evidence type="ECO:0000313" key="5">
    <source>
        <dbReference type="EMBL" id="PTM44468.1"/>
    </source>
</evidence>